<evidence type="ECO:0000313" key="8">
    <source>
        <dbReference type="EMBL" id="CAK9438280.1"/>
    </source>
</evidence>
<evidence type="ECO:0000256" key="5">
    <source>
        <dbReference type="ARBA" id="ARBA00023242"/>
    </source>
</evidence>
<feature type="compositionally biased region" description="Polar residues" evidence="7">
    <location>
        <begin position="20"/>
        <end position="31"/>
    </location>
</feature>
<evidence type="ECO:0000256" key="3">
    <source>
        <dbReference type="ARBA" id="ARBA00011523"/>
    </source>
</evidence>
<feature type="compositionally biased region" description="Polar residues" evidence="7">
    <location>
        <begin position="74"/>
        <end position="83"/>
    </location>
</feature>
<gene>
    <name evidence="8" type="ORF">LODBEIA_P25090</name>
</gene>
<dbReference type="RefSeq" id="XP_066829447.1">
    <property type="nucleotide sequence ID" value="XM_066972516.1"/>
</dbReference>
<dbReference type="GeneID" id="92207705"/>
<feature type="compositionally biased region" description="Basic residues" evidence="7">
    <location>
        <begin position="1"/>
        <end position="11"/>
    </location>
</feature>
<comment type="subunit">
    <text evidence="3">Interacts with the 35S, 23S and 20S pre-rRNAs and with the U3 snoRNA.</text>
</comment>
<comment type="subcellular location">
    <subcellularLocation>
        <location evidence="1">Nucleus</location>
        <location evidence="1">Nucleolus</location>
    </subcellularLocation>
</comment>
<evidence type="ECO:0000313" key="9">
    <source>
        <dbReference type="Proteomes" id="UP001497383"/>
    </source>
</evidence>
<feature type="compositionally biased region" description="Polar residues" evidence="7">
    <location>
        <begin position="145"/>
        <end position="154"/>
    </location>
</feature>
<evidence type="ECO:0000256" key="1">
    <source>
        <dbReference type="ARBA" id="ARBA00004604"/>
    </source>
</evidence>
<evidence type="ECO:0000256" key="2">
    <source>
        <dbReference type="ARBA" id="ARBA00011022"/>
    </source>
</evidence>
<organism evidence="8 9">
    <name type="scientific">Lodderomyces beijingensis</name>
    <dbReference type="NCBI Taxonomy" id="1775926"/>
    <lineage>
        <taxon>Eukaryota</taxon>
        <taxon>Fungi</taxon>
        <taxon>Dikarya</taxon>
        <taxon>Ascomycota</taxon>
        <taxon>Saccharomycotina</taxon>
        <taxon>Pichiomycetes</taxon>
        <taxon>Debaryomycetaceae</taxon>
        <taxon>Candida/Lodderomyces clade</taxon>
        <taxon>Lodderomyces</taxon>
    </lineage>
</organism>
<feature type="region of interest" description="Disordered" evidence="7">
    <location>
        <begin position="1"/>
        <end position="161"/>
    </location>
</feature>
<feature type="compositionally biased region" description="Basic and acidic residues" evidence="7">
    <location>
        <begin position="60"/>
        <end position="69"/>
    </location>
</feature>
<proteinExistence type="inferred from homology"/>
<dbReference type="Pfam" id="PF15341">
    <property type="entry name" value="SLX9"/>
    <property type="match status" value="1"/>
</dbReference>
<dbReference type="Proteomes" id="UP001497383">
    <property type="component" value="Chromosome 3"/>
</dbReference>
<evidence type="ECO:0000256" key="4">
    <source>
        <dbReference type="ARBA" id="ARBA00021321"/>
    </source>
</evidence>
<name>A0ABP0ZM64_9ASCO</name>
<sequence>MAGGIKKKSSLRNKSERKSQLANKISQFKQEAQSQSQSAANGAYHENPLLKIAKTTKKQKQQEKSDKFIDTLVNKVTFNTSGNLSKSSLRRKKRKEKEHLKPKMDDLLHNLPTEDTEAASASRGGVTRLVTHKAQKAQDNKYLESNKSNLNKPNPTKRRGYKQIMKEENKNFSSVLKNPQFRALPFDALKNAIKQNMEK</sequence>
<comment type="similarity">
    <text evidence="2">Belongs to the SLX9 family.</text>
</comment>
<evidence type="ECO:0000256" key="7">
    <source>
        <dbReference type="SAM" id="MobiDB-lite"/>
    </source>
</evidence>
<comment type="function">
    <text evidence="6">Involved in ribosome biogenesis. Required for normal pre-rRNA processing in internal transcribed spacer 1 (ITS1). May be involved in the movements of the replication forks.</text>
</comment>
<keyword evidence="9" id="KW-1185">Reference proteome</keyword>
<reference evidence="8 9" key="1">
    <citation type="submission" date="2024-03" db="EMBL/GenBank/DDBJ databases">
        <authorList>
            <person name="Brejova B."/>
        </authorList>
    </citation>
    <scope>NUCLEOTIDE SEQUENCE [LARGE SCALE GENOMIC DNA]</scope>
    <source>
        <strain evidence="8 9">CBS 14171</strain>
    </source>
</reference>
<accession>A0ABP0ZM64</accession>
<dbReference type="EMBL" id="OZ022407">
    <property type="protein sequence ID" value="CAK9438280.1"/>
    <property type="molecule type" value="Genomic_DNA"/>
</dbReference>
<keyword evidence="5" id="KW-0539">Nucleus</keyword>
<evidence type="ECO:0000256" key="6">
    <source>
        <dbReference type="ARBA" id="ARBA00025083"/>
    </source>
</evidence>
<dbReference type="InterPro" id="IPR028160">
    <property type="entry name" value="Slx9-like"/>
</dbReference>
<protein>
    <recommendedName>
        <fullName evidence="4">Ribosome biogenesis protein SLX9</fullName>
    </recommendedName>
</protein>
<feature type="compositionally biased region" description="Basic and acidic residues" evidence="7">
    <location>
        <begin position="97"/>
        <end position="108"/>
    </location>
</feature>